<evidence type="ECO:0000313" key="10">
    <source>
        <dbReference type="EMBL" id="RRT31617.1"/>
    </source>
</evidence>
<dbReference type="InterPro" id="IPR013201">
    <property type="entry name" value="Prot_inhib_I29"/>
</dbReference>
<dbReference type="Gene3D" id="3.90.70.10">
    <property type="entry name" value="Cysteine proteinases"/>
    <property type="match status" value="1"/>
</dbReference>
<dbReference type="PANTHER" id="PTHR12411">
    <property type="entry name" value="CYSTEINE PROTEASE FAMILY C1-RELATED"/>
    <property type="match status" value="1"/>
</dbReference>
<gene>
    <name evidence="10" type="ORF">B296_00057285</name>
</gene>
<evidence type="ECO:0000256" key="6">
    <source>
        <dbReference type="ARBA" id="ARBA00023157"/>
    </source>
</evidence>
<dbReference type="Proteomes" id="UP000287651">
    <property type="component" value="Unassembled WGS sequence"/>
</dbReference>
<keyword evidence="2" id="KW-0645">Protease</keyword>
<keyword evidence="4" id="KW-0378">Hydrolase</keyword>
<dbReference type="GO" id="GO:0006508">
    <property type="term" value="P:proteolysis"/>
    <property type="evidence" value="ECO:0007669"/>
    <property type="project" value="UniProtKB-KW"/>
</dbReference>
<feature type="domain" description="Cathepsin propeptide inhibitor" evidence="9">
    <location>
        <begin position="40"/>
        <end position="97"/>
    </location>
</feature>
<dbReference type="InterPro" id="IPR039417">
    <property type="entry name" value="Peptidase_C1A_papain-like"/>
</dbReference>
<accession>A0A426WWD9</accession>
<dbReference type="InterPro" id="IPR025661">
    <property type="entry name" value="Pept_asp_AS"/>
</dbReference>
<dbReference type="InterPro" id="IPR000668">
    <property type="entry name" value="Peptidase_C1A_C"/>
</dbReference>
<evidence type="ECO:0000256" key="1">
    <source>
        <dbReference type="ARBA" id="ARBA00008455"/>
    </source>
</evidence>
<dbReference type="PROSITE" id="PS00640">
    <property type="entry name" value="THIOL_PROTEASE_ASN"/>
    <property type="match status" value="1"/>
</dbReference>
<evidence type="ECO:0000259" key="8">
    <source>
        <dbReference type="SMART" id="SM00645"/>
    </source>
</evidence>
<dbReference type="InterPro" id="IPR038765">
    <property type="entry name" value="Papain-like_cys_pep_sf"/>
</dbReference>
<dbReference type="GO" id="GO:0008234">
    <property type="term" value="F:cysteine-type peptidase activity"/>
    <property type="evidence" value="ECO:0007669"/>
    <property type="project" value="UniProtKB-KW"/>
</dbReference>
<keyword evidence="3" id="KW-0732">Signal</keyword>
<dbReference type="InterPro" id="IPR000169">
    <property type="entry name" value="Pept_cys_AS"/>
</dbReference>
<evidence type="ECO:0000313" key="11">
    <source>
        <dbReference type="Proteomes" id="UP000287651"/>
    </source>
</evidence>
<dbReference type="InterPro" id="IPR025660">
    <property type="entry name" value="Pept_his_AS"/>
</dbReference>
<evidence type="ECO:0000256" key="5">
    <source>
        <dbReference type="ARBA" id="ARBA00022807"/>
    </source>
</evidence>
<dbReference type="CDD" id="cd02248">
    <property type="entry name" value="Peptidase_C1A"/>
    <property type="match status" value="1"/>
</dbReference>
<evidence type="ECO:0000256" key="7">
    <source>
        <dbReference type="SAM" id="Phobius"/>
    </source>
</evidence>
<dbReference type="AlphaFoldDB" id="A0A426WWD9"/>
<keyword evidence="7" id="KW-1133">Transmembrane helix</keyword>
<evidence type="ECO:0000256" key="4">
    <source>
        <dbReference type="ARBA" id="ARBA00022801"/>
    </source>
</evidence>
<dbReference type="SMART" id="SM00848">
    <property type="entry name" value="Inhibitor_I29"/>
    <property type="match status" value="1"/>
</dbReference>
<dbReference type="InterPro" id="IPR013128">
    <property type="entry name" value="Peptidase_C1A"/>
</dbReference>
<comment type="similarity">
    <text evidence="1">Belongs to the peptidase C1 family.</text>
</comment>
<proteinExistence type="inferred from homology"/>
<comment type="caution">
    <text evidence="10">The sequence shown here is derived from an EMBL/GenBank/DDBJ whole genome shotgun (WGS) entry which is preliminary data.</text>
</comment>
<evidence type="ECO:0000256" key="2">
    <source>
        <dbReference type="ARBA" id="ARBA00022670"/>
    </source>
</evidence>
<organism evidence="10 11">
    <name type="scientific">Ensete ventricosum</name>
    <name type="common">Abyssinian banana</name>
    <name type="synonym">Musa ensete</name>
    <dbReference type="NCBI Taxonomy" id="4639"/>
    <lineage>
        <taxon>Eukaryota</taxon>
        <taxon>Viridiplantae</taxon>
        <taxon>Streptophyta</taxon>
        <taxon>Embryophyta</taxon>
        <taxon>Tracheophyta</taxon>
        <taxon>Spermatophyta</taxon>
        <taxon>Magnoliopsida</taxon>
        <taxon>Liliopsida</taxon>
        <taxon>Zingiberales</taxon>
        <taxon>Musaceae</taxon>
        <taxon>Ensete</taxon>
    </lineage>
</organism>
<keyword evidence="7" id="KW-0472">Membrane</keyword>
<evidence type="ECO:0000259" key="9">
    <source>
        <dbReference type="SMART" id="SM00848"/>
    </source>
</evidence>
<keyword evidence="5" id="KW-0788">Thiol protease</keyword>
<dbReference type="SMART" id="SM00645">
    <property type="entry name" value="Pept_C1"/>
    <property type="match status" value="1"/>
</dbReference>
<feature type="non-terminal residue" evidence="10">
    <location>
        <position position="1"/>
    </location>
</feature>
<reference evidence="10 11" key="1">
    <citation type="journal article" date="2014" name="Agronomy (Basel)">
        <title>A Draft Genome Sequence for Ensete ventricosum, the Drought-Tolerant Tree Against Hunger.</title>
        <authorList>
            <person name="Harrison J."/>
            <person name="Moore K.A."/>
            <person name="Paszkiewicz K."/>
            <person name="Jones T."/>
            <person name="Grant M."/>
            <person name="Ambacheew D."/>
            <person name="Muzemil S."/>
            <person name="Studholme D.J."/>
        </authorList>
    </citation>
    <scope>NUCLEOTIDE SEQUENCE [LARGE SCALE GENOMIC DNA]</scope>
</reference>
<dbReference type="PROSITE" id="PS00639">
    <property type="entry name" value="THIOL_PROTEASE_HIS"/>
    <property type="match status" value="1"/>
</dbReference>
<feature type="domain" description="Peptidase C1A papain C-terminal" evidence="8">
    <location>
        <begin position="126"/>
        <end position="339"/>
    </location>
</feature>
<feature type="transmembrane region" description="Helical" evidence="7">
    <location>
        <begin position="12"/>
        <end position="28"/>
    </location>
</feature>
<dbReference type="FunFam" id="3.90.70.10:FF:000067">
    <property type="entry name" value="Senescence-specific cysteine protease"/>
    <property type="match status" value="1"/>
</dbReference>
<protein>
    <submittedName>
        <fullName evidence="10">Uncharacterized protein</fullName>
    </submittedName>
</protein>
<dbReference type="PROSITE" id="PS00139">
    <property type="entry name" value="THIOL_PROTEASE_CYS"/>
    <property type="match status" value="1"/>
</dbReference>
<sequence length="340" mass="37246">CKNLIRTSMDCALKIGALLFLVYGWWGWRTTFGSTPVDMFEQWIAQHGRAYEDEAEKLYRLGVFTRNLESVNAFLQAGERSYTVGLNRFADLTKEEFLATYTTGLMRPSDASYPGLKPFRYVNMTGPSSIDWRNKGVVTPVKDQASCGSCWAFSAVASMESIHKIAKGSLISLSEQQLLACDDNDDGCGGGLHYRAFSYVVSNGGITTEANYPYHPDESTCNSTKQSDHAVSITGYAMVPTNDEKSLMTAVANQPVSVSIDASEFQFYAGGIFDGPCEANLNHEVTLVGYGTDANGTAYWIAKNSWGTSWGDDGYILLKKDIAQKEGLCGLAIRASYPII</sequence>
<evidence type="ECO:0000256" key="3">
    <source>
        <dbReference type="ARBA" id="ARBA00022729"/>
    </source>
</evidence>
<dbReference type="Pfam" id="PF00112">
    <property type="entry name" value="Peptidase_C1"/>
    <property type="match status" value="1"/>
</dbReference>
<keyword evidence="6" id="KW-1015">Disulfide bond</keyword>
<dbReference type="SUPFAM" id="SSF54001">
    <property type="entry name" value="Cysteine proteinases"/>
    <property type="match status" value="1"/>
</dbReference>
<name>A0A426WWD9_ENSVE</name>
<dbReference type="EMBL" id="AMZH03037602">
    <property type="protein sequence ID" value="RRT31617.1"/>
    <property type="molecule type" value="Genomic_DNA"/>
</dbReference>
<dbReference type="Pfam" id="PF08246">
    <property type="entry name" value="Inhibitor_I29"/>
    <property type="match status" value="1"/>
</dbReference>
<dbReference type="PRINTS" id="PR00705">
    <property type="entry name" value="PAPAIN"/>
</dbReference>
<keyword evidence="7" id="KW-0812">Transmembrane</keyword>